<name>A0A6M3LJC2_9ZZZZ</name>
<organism evidence="1">
    <name type="scientific">viral metagenome</name>
    <dbReference type="NCBI Taxonomy" id="1070528"/>
    <lineage>
        <taxon>unclassified sequences</taxon>
        <taxon>metagenomes</taxon>
        <taxon>organismal metagenomes</taxon>
    </lineage>
</organism>
<gene>
    <name evidence="1" type="ORF">MM415B04349_0007</name>
</gene>
<accession>A0A6M3LJC2</accession>
<dbReference type="EMBL" id="MT143125">
    <property type="protein sequence ID" value="QJA93141.1"/>
    <property type="molecule type" value="Genomic_DNA"/>
</dbReference>
<proteinExistence type="predicted"/>
<dbReference type="AlphaFoldDB" id="A0A6M3LJC2"/>
<protein>
    <submittedName>
        <fullName evidence="1">Uncharacterized protein</fullName>
    </submittedName>
</protein>
<sequence length="93" mass="11173">MKDSINRIDREFGYSNSVLAKRLGVSEALIHKHRKNRNPLIDRSMKRLLRKKFILPRDIKTKDIENVQYSRMDIILIAIRKFFIKAWSYVRKA</sequence>
<evidence type="ECO:0000313" key="1">
    <source>
        <dbReference type="EMBL" id="QJA93141.1"/>
    </source>
</evidence>
<reference evidence="1" key="1">
    <citation type="submission" date="2020-03" db="EMBL/GenBank/DDBJ databases">
        <title>The deep terrestrial virosphere.</title>
        <authorList>
            <person name="Holmfeldt K."/>
            <person name="Nilsson E."/>
            <person name="Simone D."/>
            <person name="Lopez-Fernandez M."/>
            <person name="Wu X."/>
            <person name="de Brujin I."/>
            <person name="Lundin D."/>
            <person name="Andersson A."/>
            <person name="Bertilsson S."/>
            <person name="Dopson M."/>
        </authorList>
    </citation>
    <scope>NUCLEOTIDE SEQUENCE</scope>
    <source>
        <strain evidence="1">MM415B04349</strain>
    </source>
</reference>